<accession>A0A1Y0I2Y1</accession>
<keyword evidence="2" id="KW-1185">Reference proteome</keyword>
<dbReference type="Proteomes" id="UP000196027">
    <property type="component" value="Chromosome"/>
</dbReference>
<proteinExistence type="predicted"/>
<gene>
    <name evidence="1" type="ORF">OLMES_0465</name>
</gene>
<evidence type="ECO:0000313" key="1">
    <source>
        <dbReference type="EMBL" id="ARU54569.1"/>
    </source>
</evidence>
<dbReference type="KEGG" id="ome:OLMES_0465"/>
<dbReference type="RefSeq" id="WP_087459756.1">
    <property type="nucleotide sequence ID" value="NZ_CP021425.1"/>
</dbReference>
<dbReference type="EMBL" id="CP021425">
    <property type="protein sequence ID" value="ARU54569.1"/>
    <property type="molecule type" value="Genomic_DNA"/>
</dbReference>
<sequence>MPYIRRDCTEADINQIQTVLNQVWAKHGKIFPMKKLDILVYDSPFGPIDFMDFVADDLRNDYLIHLLADEYNQVIFLFVRREAVFRIIQHWPRAIITIVNEPSNEKVPPEVSRDAARAMEVTLNLEFGDVVVDGEDN</sequence>
<protein>
    <submittedName>
        <fullName evidence="1">Uncharacterized protein</fullName>
    </submittedName>
</protein>
<reference evidence="1 2" key="1">
    <citation type="submission" date="2017-05" db="EMBL/GenBank/DDBJ databases">
        <title>Genomic insights into alkan degradation activity of Oleiphilus messinensis.</title>
        <authorList>
            <person name="Kozyavkin S.A."/>
            <person name="Slesarev A.I."/>
            <person name="Golyshin P.N."/>
            <person name="Korzhenkov A."/>
            <person name="Golyshina O.N."/>
            <person name="Toshchakov S.V."/>
        </authorList>
    </citation>
    <scope>NUCLEOTIDE SEQUENCE [LARGE SCALE GENOMIC DNA]</scope>
    <source>
        <strain evidence="1 2">ME102</strain>
    </source>
</reference>
<dbReference type="AlphaFoldDB" id="A0A1Y0I2Y1"/>
<evidence type="ECO:0000313" key="2">
    <source>
        <dbReference type="Proteomes" id="UP000196027"/>
    </source>
</evidence>
<name>A0A1Y0I2Y1_9GAMM</name>
<organism evidence="1 2">
    <name type="scientific">Oleiphilus messinensis</name>
    <dbReference type="NCBI Taxonomy" id="141451"/>
    <lineage>
        <taxon>Bacteria</taxon>
        <taxon>Pseudomonadati</taxon>
        <taxon>Pseudomonadota</taxon>
        <taxon>Gammaproteobacteria</taxon>
        <taxon>Oceanospirillales</taxon>
        <taxon>Oleiphilaceae</taxon>
        <taxon>Oleiphilus</taxon>
    </lineage>
</organism>